<dbReference type="RefSeq" id="WP_258214649.1">
    <property type="nucleotide sequence ID" value="NZ_JANQBD010000012.1"/>
</dbReference>
<evidence type="ECO:0000313" key="1">
    <source>
        <dbReference type="EMBL" id="MCR8633078.1"/>
    </source>
</evidence>
<evidence type="ECO:0008006" key="3">
    <source>
        <dbReference type="Google" id="ProtNLM"/>
    </source>
</evidence>
<organism evidence="1 2">
    <name type="scientific">Paenibacillus radicis</name>
    <name type="common">ex Xue et al. 2023</name>
    <dbReference type="NCBI Taxonomy" id="2972489"/>
    <lineage>
        <taxon>Bacteria</taxon>
        <taxon>Bacillati</taxon>
        <taxon>Bacillota</taxon>
        <taxon>Bacilli</taxon>
        <taxon>Bacillales</taxon>
        <taxon>Paenibacillaceae</taxon>
        <taxon>Paenibacillus</taxon>
    </lineage>
</organism>
<dbReference type="EMBL" id="JANQBD010000012">
    <property type="protein sequence ID" value="MCR8633078.1"/>
    <property type="molecule type" value="Genomic_DNA"/>
</dbReference>
<dbReference type="Proteomes" id="UP001300012">
    <property type="component" value="Unassembled WGS sequence"/>
</dbReference>
<gene>
    <name evidence="1" type="ORF">NV381_17905</name>
</gene>
<protein>
    <recommendedName>
        <fullName evidence="3">DUF3052 domain-containing protein</fullName>
    </recommendedName>
</protein>
<accession>A0ABT1YIR3</accession>
<reference evidence="1 2" key="1">
    <citation type="submission" date="2022-08" db="EMBL/GenBank/DDBJ databases">
        <title>Paenibacillus endoradicis sp. nov., Paenibacillus radicibacter sp. nov and Paenibacillus pararadicis sp. nov., three cold-adapted plant growth-promoting bacteria isolated from root of Larix gmelinii in Great Khingan.</title>
        <authorList>
            <person name="Xue H."/>
        </authorList>
    </citation>
    <scope>NUCLEOTIDE SEQUENCE [LARGE SCALE GENOMIC DNA]</scope>
    <source>
        <strain evidence="1 2">N5-1-1-5</strain>
    </source>
</reference>
<sequence>MNAGYSGTPLIKKLGIKEGYTICVVNEPNNYWEILGTLPSTIEKVEQTEEQIDFIHIFVKSKSEYEKYLEIKSQMKQNGMLWISWPKKSSKIPTDINEDVIRNTALNNELVDVKVCAVDETWSALKLVIPIKHRI</sequence>
<proteinExistence type="predicted"/>
<keyword evidence="2" id="KW-1185">Reference proteome</keyword>
<comment type="caution">
    <text evidence="1">The sequence shown here is derived from an EMBL/GenBank/DDBJ whole genome shotgun (WGS) entry which is preliminary data.</text>
</comment>
<evidence type="ECO:0000313" key="2">
    <source>
        <dbReference type="Proteomes" id="UP001300012"/>
    </source>
</evidence>
<name>A0ABT1YIR3_9BACL</name>